<evidence type="ECO:0000313" key="2">
    <source>
        <dbReference type="Proteomes" id="UP000789366"/>
    </source>
</evidence>
<dbReference type="Proteomes" id="UP000789366">
    <property type="component" value="Unassembled WGS sequence"/>
</dbReference>
<sequence length="103" mass="11654">AQYKVNVKQLFKANENLFANGLEELGQTNLVKHMIKTGDVKLIKQISYYLALSKQEFVHEELNKLKEKGLIRESFSPWAFSIVLKRSAMPNDLAALTSLVTTA</sequence>
<comment type="caution">
    <text evidence="1">The sequence shown here is derived from an EMBL/GenBank/DDBJ whole genome shotgun (WGS) entry which is preliminary data.</text>
</comment>
<name>A0ACA9REY0_9GLOM</name>
<dbReference type="EMBL" id="CAJVPW010067835">
    <property type="protein sequence ID" value="CAG8789682.1"/>
    <property type="molecule type" value="Genomic_DNA"/>
</dbReference>
<evidence type="ECO:0000313" key="1">
    <source>
        <dbReference type="EMBL" id="CAG8789682.1"/>
    </source>
</evidence>
<accession>A0ACA9REY0</accession>
<gene>
    <name evidence="1" type="ORF">SPELUC_LOCUS17114</name>
</gene>
<feature type="non-terminal residue" evidence="1">
    <location>
        <position position="103"/>
    </location>
</feature>
<feature type="non-terminal residue" evidence="1">
    <location>
        <position position="1"/>
    </location>
</feature>
<protein>
    <submittedName>
        <fullName evidence="1">1239_t:CDS:1</fullName>
    </submittedName>
</protein>
<reference evidence="1" key="1">
    <citation type="submission" date="2021-06" db="EMBL/GenBank/DDBJ databases">
        <authorList>
            <person name="Kallberg Y."/>
            <person name="Tangrot J."/>
            <person name="Rosling A."/>
        </authorList>
    </citation>
    <scope>NUCLEOTIDE SEQUENCE</scope>
    <source>
        <strain evidence="1">28 12/20/2015</strain>
    </source>
</reference>
<proteinExistence type="predicted"/>
<organism evidence="1 2">
    <name type="scientific">Cetraspora pellucida</name>
    <dbReference type="NCBI Taxonomy" id="1433469"/>
    <lineage>
        <taxon>Eukaryota</taxon>
        <taxon>Fungi</taxon>
        <taxon>Fungi incertae sedis</taxon>
        <taxon>Mucoromycota</taxon>
        <taxon>Glomeromycotina</taxon>
        <taxon>Glomeromycetes</taxon>
        <taxon>Diversisporales</taxon>
        <taxon>Gigasporaceae</taxon>
        <taxon>Cetraspora</taxon>
    </lineage>
</organism>
<keyword evidence="2" id="KW-1185">Reference proteome</keyword>